<dbReference type="Proteomes" id="UP000546464">
    <property type="component" value="Unassembled WGS sequence"/>
</dbReference>
<evidence type="ECO:0000259" key="2">
    <source>
        <dbReference type="Pfam" id="PF00534"/>
    </source>
</evidence>
<keyword evidence="4" id="KW-1185">Reference proteome</keyword>
<name>A0A842HFB2_9BACT</name>
<reference evidence="3 4" key="1">
    <citation type="submission" date="2020-07" db="EMBL/GenBank/DDBJ databases">
        <authorList>
            <person name="Feng X."/>
        </authorList>
    </citation>
    <scope>NUCLEOTIDE SEQUENCE [LARGE SCALE GENOMIC DNA]</scope>
    <source>
        <strain evidence="3 4">JCM31066</strain>
    </source>
</reference>
<dbReference type="Gene3D" id="3.40.50.2000">
    <property type="entry name" value="Glycogen Phosphorylase B"/>
    <property type="match status" value="1"/>
</dbReference>
<protein>
    <submittedName>
        <fullName evidence="3">Glycosyltransferase family 4 protein</fullName>
    </submittedName>
</protein>
<gene>
    <name evidence="3" type="ORF">H5P28_06920</name>
</gene>
<dbReference type="Pfam" id="PF00534">
    <property type="entry name" value="Glycos_transf_1"/>
    <property type="match status" value="1"/>
</dbReference>
<dbReference type="RefSeq" id="WP_185674976.1">
    <property type="nucleotide sequence ID" value="NZ_JACHVB010000020.1"/>
</dbReference>
<dbReference type="GO" id="GO:0016757">
    <property type="term" value="F:glycosyltransferase activity"/>
    <property type="evidence" value="ECO:0007669"/>
    <property type="project" value="InterPro"/>
</dbReference>
<evidence type="ECO:0000313" key="3">
    <source>
        <dbReference type="EMBL" id="MBC2593991.1"/>
    </source>
</evidence>
<dbReference type="PANTHER" id="PTHR46401:SF2">
    <property type="entry name" value="GLYCOSYLTRANSFERASE WBBK-RELATED"/>
    <property type="match status" value="1"/>
</dbReference>
<dbReference type="AlphaFoldDB" id="A0A842HFB2"/>
<proteinExistence type="predicted"/>
<evidence type="ECO:0000256" key="1">
    <source>
        <dbReference type="ARBA" id="ARBA00022679"/>
    </source>
</evidence>
<dbReference type="CDD" id="cd03801">
    <property type="entry name" value="GT4_PimA-like"/>
    <property type="match status" value="1"/>
</dbReference>
<dbReference type="InterPro" id="IPR001296">
    <property type="entry name" value="Glyco_trans_1"/>
</dbReference>
<feature type="domain" description="Glycosyl transferase family 1" evidence="2">
    <location>
        <begin position="215"/>
        <end position="392"/>
    </location>
</feature>
<evidence type="ECO:0000313" key="4">
    <source>
        <dbReference type="Proteomes" id="UP000546464"/>
    </source>
</evidence>
<dbReference type="GO" id="GO:0009103">
    <property type="term" value="P:lipopolysaccharide biosynthetic process"/>
    <property type="evidence" value="ECO:0007669"/>
    <property type="project" value="TreeGrafter"/>
</dbReference>
<dbReference type="PANTHER" id="PTHR46401">
    <property type="entry name" value="GLYCOSYLTRANSFERASE WBBK-RELATED"/>
    <property type="match status" value="1"/>
</dbReference>
<sequence length="422" mass="48895">MPKNIGFISTRFAGTDGVSLESAKWAEVLWDDRHVSYWYSGRSDREPGISYVVPEAYFGHPEVEWINERIWGRTTRTPLVTSRIREMTDYLKTTLYHFVKKFQIDFIIPQNVLTIPMHLPLGLAVTEFLAETGMPAIAHHHDFYWERTRFAVNGVTDYLDSAFPPSLANIRNVVINRPAEEQLALRKGHSTLLIPNVFDFDKPAPQPDEYSADVREEIGLTPDDVFILQPTRIVPRKGIEHAIKLVGMLKDPRYKLVISHDAGDEGLDYLHMLDELAKEEKVDVRFIADRVAEVRQRDSLGRKMYTLWDLYPHADFVTYPSTYEGFGNALLEAVYFRKPMMVNRYSIYIQDIEPRGFHFAEMDGIVTKKVVSHVQRILEDSHYRAEMVEHNYRVARRFYSYTVLRRSLRTLMTSLTGWGNGG</sequence>
<comment type="caution">
    <text evidence="3">The sequence shown here is derived from an EMBL/GenBank/DDBJ whole genome shotgun (WGS) entry which is preliminary data.</text>
</comment>
<keyword evidence="1 3" id="KW-0808">Transferase</keyword>
<dbReference type="SUPFAM" id="SSF53756">
    <property type="entry name" value="UDP-Glycosyltransferase/glycogen phosphorylase"/>
    <property type="match status" value="1"/>
</dbReference>
<accession>A0A842HFB2</accession>
<dbReference type="EMBL" id="JACHVB010000020">
    <property type="protein sequence ID" value="MBC2593991.1"/>
    <property type="molecule type" value="Genomic_DNA"/>
</dbReference>
<organism evidence="3 4">
    <name type="scientific">Ruficoccus amylovorans</name>
    <dbReference type="NCBI Taxonomy" id="1804625"/>
    <lineage>
        <taxon>Bacteria</taxon>
        <taxon>Pseudomonadati</taxon>
        <taxon>Verrucomicrobiota</taxon>
        <taxon>Opitutia</taxon>
        <taxon>Puniceicoccales</taxon>
        <taxon>Cerasicoccaceae</taxon>
        <taxon>Ruficoccus</taxon>
    </lineage>
</organism>